<dbReference type="KEGG" id="pfy:PFICI_02500"/>
<dbReference type="HOGENOM" id="CLU_1161490_0_0_1"/>
<evidence type="ECO:0000256" key="1">
    <source>
        <dbReference type="SAM" id="MobiDB-lite"/>
    </source>
</evidence>
<name>W3XEJ9_PESFW</name>
<dbReference type="AlphaFoldDB" id="W3XEJ9"/>
<dbReference type="InParanoid" id="W3XEJ9"/>
<feature type="region of interest" description="Disordered" evidence="1">
    <location>
        <begin position="114"/>
        <end position="133"/>
    </location>
</feature>
<dbReference type="EMBL" id="KI912110">
    <property type="protein sequence ID" value="ETS84475.1"/>
    <property type="molecule type" value="Genomic_DNA"/>
</dbReference>
<proteinExistence type="predicted"/>
<dbReference type="Proteomes" id="UP000030651">
    <property type="component" value="Unassembled WGS sequence"/>
</dbReference>
<feature type="region of interest" description="Disordered" evidence="1">
    <location>
        <begin position="149"/>
        <end position="170"/>
    </location>
</feature>
<feature type="compositionally biased region" description="Polar residues" evidence="1">
    <location>
        <begin position="151"/>
        <end position="168"/>
    </location>
</feature>
<dbReference type="GeneID" id="19267513"/>
<reference evidence="3" key="1">
    <citation type="journal article" date="2015" name="BMC Genomics">
        <title>Genomic and transcriptomic analysis of the endophytic fungus Pestalotiopsis fici reveals its lifestyle and high potential for synthesis of natural products.</title>
        <authorList>
            <person name="Wang X."/>
            <person name="Zhang X."/>
            <person name="Liu L."/>
            <person name="Xiang M."/>
            <person name="Wang W."/>
            <person name="Sun X."/>
            <person name="Che Y."/>
            <person name="Guo L."/>
            <person name="Liu G."/>
            <person name="Guo L."/>
            <person name="Wang C."/>
            <person name="Yin W.B."/>
            <person name="Stadler M."/>
            <person name="Zhang X."/>
            <person name="Liu X."/>
        </authorList>
    </citation>
    <scope>NUCLEOTIDE SEQUENCE [LARGE SCALE GENOMIC DNA]</scope>
    <source>
        <strain evidence="3">W106-1 / CGMCC3.15140</strain>
    </source>
</reference>
<evidence type="ECO:0000313" key="3">
    <source>
        <dbReference type="Proteomes" id="UP000030651"/>
    </source>
</evidence>
<sequence length="239" mass="26393">MSHQSTMHENLSLDMVRTALLRLPVTLAPVQLAELMSRVALTRTDTGLCNHHDEKCRALLRTIPLALTASQVVELVRQSFPEGRDSCDRCREQAAAAEFHDEDLVLIQAGEDSVGNAASSDDKSHRTPLPTLDSRSLAKTSLAKLPPMIHASSSSQEDVSGTSNQGDTTKMRRYDRLKMEGKCVTCGGPRMNSRYRQKLKNAQCVQCSKPRGDARIIICSTCQAKNKASRDRKRTMAKV</sequence>
<gene>
    <name evidence="2" type="ORF">PFICI_02500</name>
</gene>
<organism evidence="2 3">
    <name type="scientific">Pestalotiopsis fici (strain W106-1 / CGMCC3.15140)</name>
    <dbReference type="NCBI Taxonomy" id="1229662"/>
    <lineage>
        <taxon>Eukaryota</taxon>
        <taxon>Fungi</taxon>
        <taxon>Dikarya</taxon>
        <taxon>Ascomycota</taxon>
        <taxon>Pezizomycotina</taxon>
        <taxon>Sordariomycetes</taxon>
        <taxon>Xylariomycetidae</taxon>
        <taxon>Amphisphaeriales</taxon>
        <taxon>Sporocadaceae</taxon>
        <taxon>Pestalotiopsis</taxon>
    </lineage>
</organism>
<evidence type="ECO:0000313" key="2">
    <source>
        <dbReference type="EMBL" id="ETS84475.1"/>
    </source>
</evidence>
<dbReference type="RefSeq" id="XP_007829272.1">
    <property type="nucleotide sequence ID" value="XM_007831081.1"/>
</dbReference>
<protein>
    <submittedName>
        <fullName evidence="2">Uncharacterized protein</fullName>
    </submittedName>
</protein>
<accession>W3XEJ9</accession>
<dbReference type="OrthoDB" id="10616833at2759"/>
<keyword evidence="3" id="KW-1185">Reference proteome</keyword>